<proteinExistence type="predicted"/>
<evidence type="ECO:0000313" key="3">
    <source>
        <dbReference type="Proteomes" id="UP001189429"/>
    </source>
</evidence>
<dbReference type="EMBL" id="CAUYUJ010016957">
    <property type="protein sequence ID" value="CAK0870404.1"/>
    <property type="molecule type" value="Genomic_DNA"/>
</dbReference>
<feature type="non-terminal residue" evidence="2">
    <location>
        <position position="1"/>
    </location>
</feature>
<organism evidence="2 3">
    <name type="scientific">Prorocentrum cordatum</name>
    <dbReference type="NCBI Taxonomy" id="2364126"/>
    <lineage>
        <taxon>Eukaryota</taxon>
        <taxon>Sar</taxon>
        <taxon>Alveolata</taxon>
        <taxon>Dinophyceae</taxon>
        <taxon>Prorocentrales</taxon>
        <taxon>Prorocentraceae</taxon>
        <taxon>Prorocentrum</taxon>
    </lineage>
</organism>
<evidence type="ECO:0000313" key="2">
    <source>
        <dbReference type="EMBL" id="CAK0870404.1"/>
    </source>
</evidence>
<protein>
    <submittedName>
        <fullName evidence="2">Uncharacterized protein</fullName>
    </submittedName>
</protein>
<keyword evidence="1" id="KW-0175">Coiled coil</keyword>
<comment type="caution">
    <text evidence="2">The sequence shown here is derived from an EMBL/GenBank/DDBJ whole genome shotgun (WGS) entry which is preliminary data.</text>
</comment>
<reference evidence="2" key="1">
    <citation type="submission" date="2023-10" db="EMBL/GenBank/DDBJ databases">
        <authorList>
            <person name="Chen Y."/>
            <person name="Shah S."/>
            <person name="Dougan E. K."/>
            <person name="Thang M."/>
            <person name="Chan C."/>
        </authorList>
    </citation>
    <scope>NUCLEOTIDE SEQUENCE [LARGE SCALE GENOMIC DNA]</scope>
</reference>
<evidence type="ECO:0000256" key="1">
    <source>
        <dbReference type="SAM" id="Coils"/>
    </source>
</evidence>
<name>A0ABN9VCI5_9DINO</name>
<sequence>GARSLRTMQRATRLAVALFGSAVAASRVRIASRSAADHPVEKVIKLLQDLDAQAVKASQEEEYEYGKFHQWCEDCESALSKAVEKGKQEIDSLKDKVSGLEKEEKSLVKA</sequence>
<gene>
    <name evidence="2" type="ORF">PCOR1329_LOCUS56528</name>
</gene>
<keyword evidence="3" id="KW-1185">Reference proteome</keyword>
<dbReference type="Proteomes" id="UP001189429">
    <property type="component" value="Unassembled WGS sequence"/>
</dbReference>
<feature type="non-terminal residue" evidence="2">
    <location>
        <position position="110"/>
    </location>
</feature>
<feature type="coiled-coil region" evidence="1">
    <location>
        <begin position="40"/>
        <end position="110"/>
    </location>
</feature>
<accession>A0ABN9VCI5</accession>